<organism evidence="2 3">
    <name type="scientific">Flavobacterium polysaccharolyticum</name>
    <dbReference type="NCBI Taxonomy" id="3133148"/>
    <lineage>
        <taxon>Bacteria</taxon>
        <taxon>Pseudomonadati</taxon>
        <taxon>Bacteroidota</taxon>
        <taxon>Flavobacteriia</taxon>
        <taxon>Flavobacteriales</taxon>
        <taxon>Flavobacteriaceae</taxon>
        <taxon>Flavobacterium</taxon>
    </lineage>
</organism>
<keyword evidence="3" id="KW-1185">Reference proteome</keyword>
<evidence type="ECO:0000256" key="1">
    <source>
        <dbReference type="SAM" id="SignalP"/>
    </source>
</evidence>
<gene>
    <name evidence="2" type="ORF">WFZ86_09835</name>
</gene>
<reference evidence="2 3" key="1">
    <citation type="submission" date="2024-03" db="EMBL/GenBank/DDBJ databases">
        <title>Two novel species of the genus Flavobacterium exhibiting potentially degradation of complex polysaccharides.</title>
        <authorList>
            <person name="Lian X."/>
        </authorList>
    </citation>
    <scope>NUCLEOTIDE SEQUENCE [LARGE SCALE GENOMIC DNA]</scope>
    <source>
        <strain evidence="2 3">N6</strain>
    </source>
</reference>
<evidence type="ECO:0000313" key="2">
    <source>
        <dbReference type="EMBL" id="MEM0576797.1"/>
    </source>
</evidence>
<name>A0ABU9NSM3_9FLAO</name>
<comment type="caution">
    <text evidence="2">The sequence shown here is derived from an EMBL/GenBank/DDBJ whole genome shotgun (WGS) entry which is preliminary data.</text>
</comment>
<keyword evidence="1" id="KW-0732">Signal</keyword>
<dbReference type="InterPro" id="IPR032274">
    <property type="entry name" value="DUF4835"/>
</dbReference>
<dbReference type="Proteomes" id="UP001468798">
    <property type="component" value="Unassembled WGS sequence"/>
</dbReference>
<protein>
    <submittedName>
        <fullName evidence="2">DUF4835 family protein</fullName>
    </submittedName>
</protein>
<proteinExistence type="predicted"/>
<accession>A0ABU9NSM3</accession>
<dbReference type="Pfam" id="PF16119">
    <property type="entry name" value="DUF4835"/>
    <property type="match status" value="1"/>
</dbReference>
<dbReference type="RefSeq" id="WP_342691780.1">
    <property type="nucleotide sequence ID" value="NZ_JBCGDP010000008.1"/>
</dbReference>
<feature type="chain" id="PRO_5045609973" evidence="1">
    <location>
        <begin position="21"/>
        <end position="296"/>
    </location>
</feature>
<dbReference type="EMBL" id="JBCGDP010000008">
    <property type="protein sequence ID" value="MEM0576797.1"/>
    <property type="molecule type" value="Genomic_DNA"/>
</dbReference>
<evidence type="ECO:0000313" key="3">
    <source>
        <dbReference type="Proteomes" id="UP001468798"/>
    </source>
</evidence>
<feature type="signal peptide" evidence="1">
    <location>
        <begin position="1"/>
        <end position="20"/>
    </location>
</feature>
<sequence length="296" mass="33654">MYRFIGVFFLILFNTTFLFAQQLNCSVVINAQKVTNTNQQLIKNLEIALNEFVNKTDWTGQTLKQNEKIKCSMFITLSAVNSDQFTGTIQVQSSRLIYNSTYSSPVLNYNDKDFNFRYVEFENLIFNPSVFESNLVSVIAYYSYVILGLNMDTFESFGGNTYFETAQNILNVAQQGGYKGWSQADGVQNRFFLTNDLLSSTFAPYRQALVDYHQGLDLMSTDLKTAKEKIKTAILNLSKLNQTRPNAFLTRVFFDAKADEIALIFSGGPSITISDLVETLNKISPMNSSKWSQIKY</sequence>